<dbReference type="InterPro" id="IPR002410">
    <property type="entry name" value="Peptidase_S33"/>
</dbReference>
<dbReference type="PRINTS" id="PR00793">
    <property type="entry name" value="PROAMNOPTASE"/>
</dbReference>
<accession>A0ABV6DUK7</accession>
<evidence type="ECO:0000259" key="3">
    <source>
        <dbReference type="Pfam" id="PF00561"/>
    </source>
</evidence>
<dbReference type="SUPFAM" id="SSF53474">
    <property type="entry name" value="alpha/beta-Hydrolases"/>
    <property type="match status" value="1"/>
</dbReference>
<comment type="similarity">
    <text evidence="1">Belongs to the peptidase S33 family.</text>
</comment>
<reference evidence="4 5" key="1">
    <citation type="submission" date="2024-09" db="EMBL/GenBank/DDBJ databases">
        <authorList>
            <person name="Sun Q."/>
            <person name="Mori K."/>
        </authorList>
    </citation>
    <scope>NUCLEOTIDE SEQUENCE [LARGE SCALE GENOMIC DNA]</scope>
    <source>
        <strain evidence="4 5">CCM 7759</strain>
    </source>
</reference>
<dbReference type="GO" id="GO:0016787">
    <property type="term" value="F:hydrolase activity"/>
    <property type="evidence" value="ECO:0007669"/>
    <property type="project" value="UniProtKB-KW"/>
</dbReference>
<evidence type="ECO:0000256" key="1">
    <source>
        <dbReference type="ARBA" id="ARBA00010088"/>
    </source>
</evidence>
<dbReference type="Gene3D" id="3.40.50.1820">
    <property type="entry name" value="alpha/beta hydrolase"/>
    <property type="match status" value="1"/>
</dbReference>
<keyword evidence="2 4" id="KW-0378">Hydrolase</keyword>
<dbReference type="RefSeq" id="WP_377474271.1">
    <property type="nucleotide sequence ID" value="NZ_JBHLWN010000115.1"/>
</dbReference>
<name>A0ABV6DUK7_9BACL</name>
<dbReference type="InterPro" id="IPR050266">
    <property type="entry name" value="AB_hydrolase_sf"/>
</dbReference>
<evidence type="ECO:0000313" key="5">
    <source>
        <dbReference type="Proteomes" id="UP001589776"/>
    </source>
</evidence>
<organism evidence="4 5">
    <name type="scientific">Paenibacillus chartarius</name>
    <dbReference type="NCBI Taxonomy" id="747481"/>
    <lineage>
        <taxon>Bacteria</taxon>
        <taxon>Bacillati</taxon>
        <taxon>Bacillota</taxon>
        <taxon>Bacilli</taxon>
        <taxon>Bacillales</taxon>
        <taxon>Paenibacillaceae</taxon>
        <taxon>Paenibacillus</taxon>
    </lineage>
</organism>
<evidence type="ECO:0000256" key="2">
    <source>
        <dbReference type="ARBA" id="ARBA00022801"/>
    </source>
</evidence>
<evidence type="ECO:0000313" key="4">
    <source>
        <dbReference type="EMBL" id="MFC0216267.1"/>
    </source>
</evidence>
<gene>
    <name evidence="4" type="ORF">ACFFK0_28110</name>
</gene>
<proteinExistence type="inferred from homology"/>
<keyword evidence="5" id="KW-1185">Reference proteome</keyword>
<dbReference type="InterPro" id="IPR029058">
    <property type="entry name" value="AB_hydrolase_fold"/>
</dbReference>
<sequence>MFLLKGATSPHKDQTGAPIPGSIAELMKVKIGGVDQWLLIRGEDLRNPVLLFVHGGPGQSNMYLSHLLDGELEKYFTIVNWDQRGAGKSVAAGKADPAAMRLEQLLQDAGEVIRYVLAKLNTEKLYVLGHSFGTILGMLITQRYPAFIRRYIGLCQSVGLQENLKASYAYIVREAERAGDSKTLRELAKIGPPPFVSFAKGLWKYSLLLQKYGGKVHSKPGGAVFRSIWTAPEYSLADRFRYIQGVMFSVKHLYRELLAHDLQKAVQKVEVPVSFFLGTYDQATPSHQAAEYLKLLDAPHKELVWFEQSAHLPQFEEPQKYVQELVRLRGIGNYS</sequence>
<protein>
    <submittedName>
        <fullName evidence="4">Alpha/beta fold hydrolase</fullName>
    </submittedName>
</protein>
<comment type="caution">
    <text evidence="4">The sequence shown here is derived from an EMBL/GenBank/DDBJ whole genome shotgun (WGS) entry which is preliminary data.</text>
</comment>
<dbReference type="EMBL" id="JBHLWN010000115">
    <property type="protein sequence ID" value="MFC0216267.1"/>
    <property type="molecule type" value="Genomic_DNA"/>
</dbReference>
<dbReference type="InterPro" id="IPR000073">
    <property type="entry name" value="AB_hydrolase_1"/>
</dbReference>
<dbReference type="Pfam" id="PF00561">
    <property type="entry name" value="Abhydrolase_1"/>
    <property type="match status" value="1"/>
</dbReference>
<dbReference type="Proteomes" id="UP001589776">
    <property type="component" value="Unassembled WGS sequence"/>
</dbReference>
<dbReference type="PANTHER" id="PTHR43798">
    <property type="entry name" value="MONOACYLGLYCEROL LIPASE"/>
    <property type="match status" value="1"/>
</dbReference>
<dbReference type="PANTHER" id="PTHR43798:SF31">
    <property type="entry name" value="AB HYDROLASE SUPERFAMILY PROTEIN YCLE"/>
    <property type="match status" value="1"/>
</dbReference>
<feature type="domain" description="AB hydrolase-1" evidence="3">
    <location>
        <begin position="48"/>
        <end position="156"/>
    </location>
</feature>